<sequence length="79" mass="9456">MFVLFFLLDAFVDVYWLILLVGLKYFAQESSYEVRPLVTRHRPRRHRRRPWPTSGSDPFGRCCRNRDVVGHFCVVTGRR</sequence>
<dbReference type="EMBL" id="CM042056">
    <property type="protein sequence ID" value="KAI3697648.1"/>
    <property type="molecule type" value="Genomic_DNA"/>
</dbReference>
<gene>
    <name evidence="1" type="ORF">L6452_30743</name>
</gene>
<evidence type="ECO:0000313" key="1">
    <source>
        <dbReference type="EMBL" id="KAI3697648.1"/>
    </source>
</evidence>
<reference evidence="1 2" key="2">
    <citation type="journal article" date="2022" name="Mol. Ecol. Resour.">
        <title>The genomes of chicory, endive, great burdock and yacon provide insights into Asteraceae paleo-polyploidization history and plant inulin production.</title>
        <authorList>
            <person name="Fan W."/>
            <person name="Wang S."/>
            <person name="Wang H."/>
            <person name="Wang A."/>
            <person name="Jiang F."/>
            <person name="Liu H."/>
            <person name="Zhao H."/>
            <person name="Xu D."/>
            <person name="Zhang Y."/>
        </authorList>
    </citation>
    <scope>NUCLEOTIDE SEQUENCE [LARGE SCALE GENOMIC DNA]</scope>
    <source>
        <strain evidence="2">cv. Niubang</strain>
        <tissue evidence="1">Leaf</tissue>
    </source>
</reference>
<reference evidence="2" key="1">
    <citation type="journal article" date="2022" name="Mol. Ecol. Resour.">
        <title>The genomes of chicory, endive, great burdock and yacon provide insights into Asteraceae palaeo-polyploidization history and plant inulin production.</title>
        <authorList>
            <person name="Fan W."/>
            <person name="Wang S."/>
            <person name="Wang H."/>
            <person name="Wang A."/>
            <person name="Jiang F."/>
            <person name="Liu H."/>
            <person name="Zhao H."/>
            <person name="Xu D."/>
            <person name="Zhang Y."/>
        </authorList>
    </citation>
    <scope>NUCLEOTIDE SEQUENCE [LARGE SCALE GENOMIC DNA]</scope>
    <source>
        <strain evidence="2">cv. Niubang</strain>
    </source>
</reference>
<keyword evidence="2" id="KW-1185">Reference proteome</keyword>
<proteinExistence type="predicted"/>
<accession>A0ACB8ZJ78</accession>
<evidence type="ECO:0000313" key="2">
    <source>
        <dbReference type="Proteomes" id="UP001055879"/>
    </source>
</evidence>
<comment type="caution">
    <text evidence="1">The sequence shown here is derived from an EMBL/GenBank/DDBJ whole genome shotgun (WGS) entry which is preliminary data.</text>
</comment>
<protein>
    <submittedName>
        <fullName evidence="1">Uncharacterized protein</fullName>
    </submittedName>
</protein>
<name>A0ACB8ZJ78_ARCLA</name>
<dbReference type="Proteomes" id="UP001055879">
    <property type="component" value="Linkage Group LG10"/>
</dbReference>
<organism evidence="1 2">
    <name type="scientific">Arctium lappa</name>
    <name type="common">Greater burdock</name>
    <name type="synonym">Lappa major</name>
    <dbReference type="NCBI Taxonomy" id="4217"/>
    <lineage>
        <taxon>Eukaryota</taxon>
        <taxon>Viridiplantae</taxon>
        <taxon>Streptophyta</taxon>
        <taxon>Embryophyta</taxon>
        <taxon>Tracheophyta</taxon>
        <taxon>Spermatophyta</taxon>
        <taxon>Magnoliopsida</taxon>
        <taxon>eudicotyledons</taxon>
        <taxon>Gunneridae</taxon>
        <taxon>Pentapetalae</taxon>
        <taxon>asterids</taxon>
        <taxon>campanulids</taxon>
        <taxon>Asterales</taxon>
        <taxon>Asteraceae</taxon>
        <taxon>Carduoideae</taxon>
        <taxon>Cardueae</taxon>
        <taxon>Arctiinae</taxon>
        <taxon>Arctium</taxon>
    </lineage>
</organism>